<comment type="caution">
    <text evidence="1">The sequence shown here is derived from an EMBL/GenBank/DDBJ whole genome shotgun (WGS) entry which is preliminary data.</text>
</comment>
<gene>
    <name evidence="1" type="ORF">CROQUDRAFT_53562</name>
</gene>
<accession>A0A9P6NA57</accession>
<organism evidence="1 2">
    <name type="scientific">Cronartium quercuum f. sp. fusiforme G11</name>
    <dbReference type="NCBI Taxonomy" id="708437"/>
    <lineage>
        <taxon>Eukaryota</taxon>
        <taxon>Fungi</taxon>
        <taxon>Dikarya</taxon>
        <taxon>Basidiomycota</taxon>
        <taxon>Pucciniomycotina</taxon>
        <taxon>Pucciniomycetes</taxon>
        <taxon>Pucciniales</taxon>
        <taxon>Coleosporiaceae</taxon>
        <taxon>Cronartium</taxon>
    </lineage>
</organism>
<reference evidence="1" key="1">
    <citation type="submission" date="2013-11" db="EMBL/GenBank/DDBJ databases">
        <title>Genome sequence of the fusiform rust pathogen reveals effectors for host alternation and coevolution with pine.</title>
        <authorList>
            <consortium name="DOE Joint Genome Institute"/>
            <person name="Smith K."/>
            <person name="Pendleton A."/>
            <person name="Kubisiak T."/>
            <person name="Anderson C."/>
            <person name="Salamov A."/>
            <person name="Aerts A."/>
            <person name="Riley R."/>
            <person name="Clum A."/>
            <person name="Lindquist E."/>
            <person name="Ence D."/>
            <person name="Campbell M."/>
            <person name="Kronenberg Z."/>
            <person name="Feau N."/>
            <person name="Dhillon B."/>
            <person name="Hamelin R."/>
            <person name="Burleigh J."/>
            <person name="Smith J."/>
            <person name="Yandell M."/>
            <person name="Nelson C."/>
            <person name="Grigoriev I."/>
            <person name="Davis J."/>
        </authorList>
    </citation>
    <scope>NUCLEOTIDE SEQUENCE</scope>
    <source>
        <strain evidence="1">G11</strain>
    </source>
</reference>
<sequence>LFNHLCDVHVGRKRHGNLRLNCSWEVCIFCAAATSYKADHNHDFSRDVITRQQNEIVRTISFFM</sequence>
<dbReference type="OrthoDB" id="6155966at2759"/>
<dbReference type="Proteomes" id="UP000886653">
    <property type="component" value="Unassembled WGS sequence"/>
</dbReference>
<feature type="non-terminal residue" evidence="1">
    <location>
        <position position="1"/>
    </location>
</feature>
<dbReference type="AlphaFoldDB" id="A0A9P6NA57"/>
<name>A0A9P6NA57_9BASI</name>
<keyword evidence="2" id="KW-1185">Reference proteome</keyword>
<evidence type="ECO:0000313" key="2">
    <source>
        <dbReference type="Proteomes" id="UP000886653"/>
    </source>
</evidence>
<evidence type="ECO:0000313" key="1">
    <source>
        <dbReference type="EMBL" id="KAG0140238.1"/>
    </source>
</evidence>
<proteinExistence type="predicted"/>
<protein>
    <submittedName>
        <fullName evidence="1">Uncharacterized protein</fullName>
    </submittedName>
</protein>
<dbReference type="EMBL" id="MU167462">
    <property type="protein sequence ID" value="KAG0140238.1"/>
    <property type="molecule type" value="Genomic_DNA"/>
</dbReference>